<gene>
    <name evidence="1" type="ORF">EHUX00137_LOCUS34191</name>
</gene>
<reference evidence="1" key="1">
    <citation type="submission" date="2021-01" db="EMBL/GenBank/DDBJ databases">
        <authorList>
            <person name="Corre E."/>
            <person name="Pelletier E."/>
            <person name="Niang G."/>
            <person name="Scheremetjew M."/>
            <person name="Finn R."/>
            <person name="Kale V."/>
            <person name="Holt S."/>
            <person name="Cochrane G."/>
            <person name="Meng A."/>
            <person name="Brown T."/>
            <person name="Cohen L."/>
        </authorList>
    </citation>
    <scope>NUCLEOTIDE SEQUENCE</scope>
    <source>
        <strain evidence="1">379</strain>
    </source>
</reference>
<proteinExistence type="predicted"/>
<evidence type="ECO:0008006" key="2">
    <source>
        <dbReference type="Google" id="ProtNLM"/>
    </source>
</evidence>
<organism evidence="1">
    <name type="scientific">Emiliania huxleyi</name>
    <name type="common">Coccolithophore</name>
    <name type="synonym">Pontosphaera huxleyi</name>
    <dbReference type="NCBI Taxonomy" id="2903"/>
    <lineage>
        <taxon>Eukaryota</taxon>
        <taxon>Haptista</taxon>
        <taxon>Haptophyta</taxon>
        <taxon>Prymnesiophyceae</taxon>
        <taxon>Isochrysidales</taxon>
        <taxon>Noelaerhabdaceae</taxon>
        <taxon>Emiliania</taxon>
    </lineage>
</organism>
<sequence>MSARTAYLLWSPGFARALVISTAAELAVLGAVNTVPALQLLAEDMVAAAQLALLEGAHALHWWSAIAMLASACCVLQIILTALSLGCSGLNALLGPVRPPLLAAILLLQTGNWHSVVTRKPENARLVALGTAISVLISLSPEITERLRRRPQRGGAAERAADGATEVSLRVAKVSCSVCEGKVRSVAEAHTAVLRCDVDIDRSLAKLTVDAAGEAAVAAVTAEVAASLDAAGYPVTSGDREATGGGTECERAAVRKPGGRVRDAQLGAVVGGLLGSSCCAVQLTINALAPLGINLLAPLGLQGCAGFNTFLGPLRPYSRGATATFFAVRWASAGHGQPKRALVVATVLAALLTYMPEMLLFAGATALAPPTDGAYYLDVAVGSMGCEACQHHVRRVLLGSSGVVDALVAGTEEQGVARMLVQPRWGLDLAAIARRVNDSGFEMDEAAAKVADAGAPLGPPSPRA</sequence>
<dbReference type="InterPro" id="IPR036163">
    <property type="entry name" value="HMA_dom_sf"/>
</dbReference>
<dbReference type="InterPro" id="IPR006121">
    <property type="entry name" value="HMA_dom"/>
</dbReference>
<protein>
    <recommendedName>
        <fullName evidence="2">HMA domain-containing protein</fullName>
    </recommendedName>
</protein>
<dbReference type="AlphaFoldDB" id="A0A7S3T8V4"/>
<accession>A0A7S3T8V4</accession>
<evidence type="ECO:0000313" key="1">
    <source>
        <dbReference type="EMBL" id="CAE0577190.1"/>
    </source>
</evidence>
<dbReference type="SUPFAM" id="SSF55008">
    <property type="entry name" value="HMA, heavy metal-associated domain"/>
    <property type="match status" value="1"/>
</dbReference>
<dbReference type="CDD" id="cd00371">
    <property type="entry name" value="HMA"/>
    <property type="match status" value="1"/>
</dbReference>
<name>A0A7S3T8V4_EMIHU</name>
<dbReference type="EMBL" id="HBIR01043812">
    <property type="protein sequence ID" value="CAE0577190.1"/>
    <property type="molecule type" value="Transcribed_RNA"/>
</dbReference>
<dbReference type="Gene3D" id="3.30.70.100">
    <property type="match status" value="2"/>
</dbReference>
<dbReference type="GO" id="GO:0046872">
    <property type="term" value="F:metal ion binding"/>
    <property type="evidence" value="ECO:0007669"/>
    <property type="project" value="InterPro"/>
</dbReference>